<dbReference type="InterPro" id="IPR006311">
    <property type="entry name" value="TAT_signal"/>
</dbReference>
<evidence type="ECO:0000313" key="2">
    <source>
        <dbReference type="EMBL" id="PDQ17589.1"/>
    </source>
</evidence>
<reference evidence="2 3" key="1">
    <citation type="submission" date="2017-09" db="EMBL/GenBank/DDBJ databases">
        <title>Mesorhizobum sanjuanii sp. nov. isolated from nodules of Lotus tenuis in saline-alkaline lowlands of Flooding Pampa.</title>
        <authorList>
            <person name="Sannazzaro A.I."/>
            <person name="Torres Tejerizo G.A."/>
            <person name="Fontana F."/>
            <person name="Cumpa Velazquez L.M."/>
            <person name="Hansen L."/>
            <person name="Pistorio M."/>
            <person name="Estrella M.J."/>
        </authorList>
    </citation>
    <scope>NUCLEOTIDE SEQUENCE [LARGE SCALE GENOMIC DNA]</scope>
    <source>
        <strain evidence="2 3">BSA136</strain>
    </source>
</reference>
<evidence type="ECO:0000313" key="3">
    <source>
        <dbReference type="Proteomes" id="UP000219182"/>
    </source>
</evidence>
<keyword evidence="3" id="KW-1185">Reference proteome</keyword>
<gene>
    <name evidence="2" type="ORF">CN311_29295</name>
</gene>
<dbReference type="AlphaFoldDB" id="A0A2A6F6M7"/>
<name>A0A2A6F6M7_9HYPH</name>
<accession>A0A2A6F6M7</accession>
<keyword evidence="1" id="KW-0732">Signal</keyword>
<dbReference type="EMBL" id="NWQG01000248">
    <property type="protein sequence ID" value="PDQ17589.1"/>
    <property type="molecule type" value="Genomic_DNA"/>
</dbReference>
<organism evidence="2 3">
    <name type="scientific">Mesorhizobium sanjuanii</name>
    <dbReference type="NCBI Taxonomy" id="2037900"/>
    <lineage>
        <taxon>Bacteria</taxon>
        <taxon>Pseudomonadati</taxon>
        <taxon>Pseudomonadota</taxon>
        <taxon>Alphaproteobacteria</taxon>
        <taxon>Hyphomicrobiales</taxon>
        <taxon>Phyllobacteriaceae</taxon>
        <taxon>Mesorhizobium</taxon>
    </lineage>
</organism>
<feature type="signal peptide" evidence="1">
    <location>
        <begin position="1"/>
        <end position="22"/>
    </location>
</feature>
<dbReference type="Proteomes" id="UP000219182">
    <property type="component" value="Unassembled WGS sequence"/>
</dbReference>
<evidence type="ECO:0000256" key="1">
    <source>
        <dbReference type="SAM" id="SignalP"/>
    </source>
</evidence>
<sequence length="110" mass="13123">MDRRLFLTGMFGIAGAAALASAVRPVNAVAGVPAAGSGILDELEAQDNAVFGDDDSQAELEQVRHRHGHWRRHRRRRRRRVWRRVCRRYWRHGRVRTRCYRRRVWVWYWS</sequence>
<feature type="chain" id="PRO_5013060376" evidence="1">
    <location>
        <begin position="23"/>
        <end position="110"/>
    </location>
</feature>
<protein>
    <submittedName>
        <fullName evidence="2">Protamine-2 (Modular protein)</fullName>
    </submittedName>
</protein>
<comment type="caution">
    <text evidence="2">The sequence shown here is derived from an EMBL/GenBank/DDBJ whole genome shotgun (WGS) entry which is preliminary data.</text>
</comment>
<proteinExistence type="predicted"/>
<dbReference type="PROSITE" id="PS51318">
    <property type="entry name" value="TAT"/>
    <property type="match status" value="1"/>
</dbReference>